<keyword evidence="3" id="KW-1185">Reference proteome</keyword>
<gene>
    <name evidence="2" type="ORF">AZE42_03682</name>
</gene>
<proteinExistence type="predicted"/>
<reference evidence="2 3" key="1">
    <citation type="submission" date="2016-03" db="EMBL/GenBank/DDBJ databases">
        <title>Comparative genomics of the ectomycorrhizal sister species Rhizopogon vinicolor and Rhizopogon vesiculosus (Basidiomycota: Boletales) reveals a divergence of the mating type B locus.</title>
        <authorList>
            <person name="Mujic A.B."/>
            <person name="Kuo A."/>
            <person name="Tritt A."/>
            <person name="Lipzen A."/>
            <person name="Chen C."/>
            <person name="Johnson J."/>
            <person name="Sharma A."/>
            <person name="Barry K."/>
            <person name="Grigoriev I.V."/>
            <person name="Spatafora J.W."/>
        </authorList>
    </citation>
    <scope>NUCLEOTIDE SEQUENCE [LARGE SCALE GENOMIC DNA]</scope>
    <source>
        <strain evidence="2 3">AM-OR11-056</strain>
    </source>
</reference>
<feature type="compositionally biased region" description="Basic and acidic residues" evidence="1">
    <location>
        <begin position="143"/>
        <end position="156"/>
    </location>
</feature>
<feature type="region of interest" description="Disordered" evidence="1">
    <location>
        <begin position="128"/>
        <end position="180"/>
    </location>
</feature>
<organism evidence="2 3">
    <name type="scientific">Rhizopogon vesiculosus</name>
    <dbReference type="NCBI Taxonomy" id="180088"/>
    <lineage>
        <taxon>Eukaryota</taxon>
        <taxon>Fungi</taxon>
        <taxon>Dikarya</taxon>
        <taxon>Basidiomycota</taxon>
        <taxon>Agaricomycotina</taxon>
        <taxon>Agaricomycetes</taxon>
        <taxon>Agaricomycetidae</taxon>
        <taxon>Boletales</taxon>
        <taxon>Suillineae</taxon>
        <taxon>Rhizopogonaceae</taxon>
        <taxon>Rhizopogon</taxon>
    </lineage>
</organism>
<evidence type="ECO:0000313" key="3">
    <source>
        <dbReference type="Proteomes" id="UP000183567"/>
    </source>
</evidence>
<comment type="caution">
    <text evidence="2">The sequence shown here is derived from an EMBL/GenBank/DDBJ whole genome shotgun (WGS) entry which is preliminary data.</text>
</comment>
<protein>
    <submittedName>
        <fullName evidence="2">Uncharacterized protein</fullName>
    </submittedName>
</protein>
<dbReference type="EMBL" id="LVVM01006501">
    <property type="protein sequence ID" value="OJA07923.1"/>
    <property type="molecule type" value="Genomic_DNA"/>
</dbReference>
<name>A0A1J8PJG0_9AGAM</name>
<evidence type="ECO:0000313" key="2">
    <source>
        <dbReference type="EMBL" id="OJA07923.1"/>
    </source>
</evidence>
<dbReference type="OrthoDB" id="2107166at2759"/>
<dbReference type="AlphaFoldDB" id="A0A1J8PJG0"/>
<dbReference type="Proteomes" id="UP000183567">
    <property type="component" value="Unassembled WGS sequence"/>
</dbReference>
<feature type="compositionally biased region" description="Polar residues" evidence="1">
    <location>
        <begin position="171"/>
        <end position="180"/>
    </location>
</feature>
<sequence>MSRFTQFDEDSYRLPEGVKRIAYDADTQQYAFRDPSGQLYQNAPGEKYGVLKPVSALATPRRRVTITERRDPALIRARSIKHPAKTFDDFLPPEYITNAEDTNSVPNSPIDKIARVTRKATLSKIPGVVTGAMRRRTSSPRSSVDDEKHYLLDDRSSSSPSYVDEEKKTLARSTSNHSLI</sequence>
<evidence type="ECO:0000256" key="1">
    <source>
        <dbReference type="SAM" id="MobiDB-lite"/>
    </source>
</evidence>
<accession>A0A1J8PJG0</accession>